<dbReference type="EMBL" id="KU686197">
    <property type="protein sequence ID" value="AOV58605.1"/>
    <property type="molecule type" value="Genomic_DNA"/>
</dbReference>
<dbReference type="GeneID" id="30306390"/>
<accession>A0A1D8KKC9</accession>
<evidence type="ECO:0000313" key="5">
    <source>
        <dbReference type="Proteomes" id="UP000240804"/>
    </source>
</evidence>
<dbReference type="RefSeq" id="YP_009321363.1">
    <property type="nucleotide sequence ID" value="NC_031906.1"/>
</dbReference>
<dbReference type="OrthoDB" id="37872at10239"/>
<evidence type="ECO:0000313" key="3">
    <source>
        <dbReference type="EMBL" id="AOV59083.1"/>
    </source>
</evidence>
<dbReference type="Proteomes" id="UP000240804">
    <property type="component" value="Segment"/>
</dbReference>
<dbReference type="EMBL" id="KU686199">
    <property type="protein sequence ID" value="AOV59083.1"/>
    <property type="molecule type" value="Genomic_DNA"/>
</dbReference>
<evidence type="ECO:0000313" key="4">
    <source>
        <dbReference type="Proteomes" id="UP000204537"/>
    </source>
</evidence>
<keyword evidence="4" id="KW-1185">Reference proteome</keyword>
<organism evidence="3 4">
    <name type="scientific">Synechococcus phage S-CAM3</name>
    <dbReference type="NCBI Taxonomy" id="1883366"/>
    <lineage>
        <taxon>Viruses</taxon>
        <taxon>Duplodnaviria</taxon>
        <taxon>Heunggongvirae</taxon>
        <taxon>Uroviricota</taxon>
        <taxon>Caudoviricetes</taxon>
        <taxon>Pantevenvirales</taxon>
        <taxon>Kyanoviridae</taxon>
        <taxon>Charybdisvirus</taxon>
        <taxon>Charybdisvirus scam3</taxon>
    </lineage>
</organism>
<gene>
    <name evidence="3" type="ORF">C421010_100</name>
    <name evidence="1" type="ORF">S250808_100</name>
    <name evidence="2" type="ORF">T040910_100</name>
</gene>
<dbReference type="Proteomes" id="UP000204537">
    <property type="component" value="Segment"/>
</dbReference>
<dbReference type="Proteomes" id="UP000240920">
    <property type="component" value="Segment"/>
</dbReference>
<sequence>MSSLRDLLDYASAEDIPPVTAFGQPGVMFTFRGVSCAQGQGCDTYQSQQLCWCVPPLDATKLRVEIWGGGGMGGAPRCNSVGVPGYSGEYNSRILCANELSISNFNNQCYVMCVGMANCCASCAGGCMGCKTYVQGPGLSDFCAEGGYGGKYEGICCAFNNPAYGCNTKIGNNCCSNCGCTPAYCCWHESANAPFNKEDRAAKENLGICYNGITASYVISDCCCRKIGPKKSYTPMPGGLIGKFGTLMVNGMMCDDCYLDSSHWRCVDCDRANSSGGIFPGLGSSTCGWGGPPGMGGGQASLGCCYYCSCGGPGATGAVRFTLYPATGG</sequence>
<protein>
    <submittedName>
        <fullName evidence="3">Uncharacterized protein</fullName>
    </submittedName>
</protein>
<dbReference type="EMBL" id="KU686198">
    <property type="protein sequence ID" value="AOV58844.1"/>
    <property type="molecule type" value="Genomic_DNA"/>
</dbReference>
<dbReference type="KEGG" id="vg:30306390"/>
<evidence type="ECO:0000313" key="1">
    <source>
        <dbReference type="EMBL" id="AOV58605.1"/>
    </source>
</evidence>
<reference evidence="4 5" key="1">
    <citation type="journal article" date="2016" name="Virology">
        <title>The genomic content and context of auxiliary metabolic genes in marine cyanomyoviruses.</title>
        <authorList>
            <person name="Crummett L.T."/>
            <person name="Puxty R.J."/>
            <person name="Weihe C."/>
            <person name="Marston M.F."/>
            <person name="Martiny J.B."/>
        </authorList>
    </citation>
    <scope>NUCLEOTIDE SEQUENCE [LARGE SCALE GENOMIC DNA]</scope>
    <source>
        <strain evidence="1">0808SB25</strain>
        <strain evidence="2">0910TB04</strain>
        <strain evidence="3">1010CC42</strain>
    </source>
</reference>
<proteinExistence type="predicted"/>
<evidence type="ECO:0000313" key="2">
    <source>
        <dbReference type="EMBL" id="AOV58844.1"/>
    </source>
</evidence>
<name>A0A1D8KKC9_9CAUD</name>